<gene>
    <name evidence="3" type="ORF">HDF22_000734</name>
    <name evidence="2" type="ORF">HDF23_005418</name>
</gene>
<feature type="domain" description="NAD(P)-binding" evidence="1">
    <location>
        <begin position="7"/>
        <end position="203"/>
    </location>
</feature>
<protein>
    <recommendedName>
        <fullName evidence="1">NAD(P)-binding domain-containing protein</fullName>
    </recommendedName>
</protein>
<dbReference type="Gene3D" id="3.40.50.720">
    <property type="entry name" value="NAD(P)-binding Rossmann-like Domain"/>
    <property type="match status" value="1"/>
</dbReference>
<dbReference type="Pfam" id="PF13460">
    <property type="entry name" value="NAD_binding_10"/>
    <property type="match status" value="1"/>
</dbReference>
<comment type="caution">
    <text evidence="3">The sequence shown here is derived from an EMBL/GenBank/DDBJ whole genome shotgun (WGS) entry which is preliminary data.</text>
</comment>
<dbReference type="RefSeq" id="WP_076378172.1">
    <property type="nucleotide sequence ID" value="NZ_FTMG01000020.1"/>
</dbReference>
<organism evidence="3 5">
    <name type="scientific">Mucilaginibacter lappiensis</name>
    <dbReference type="NCBI Taxonomy" id="354630"/>
    <lineage>
        <taxon>Bacteria</taxon>
        <taxon>Pseudomonadati</taxon>
        <taxon>Bacteroidota</taxon>
        <taxon>Sphingobacteriia</taxon>
        <taxon>Sphingobacteriales</taxon>
        <taxon>Sphingobacteriaceae</taxon>
        <taxon>Mucilaginibacter</taxon>
    </lineage>
</organism>
<dbReference type="Proteomes" id="UP000541583">
    <property type="component" value="Unassembled WGS sequence"/>
</dbReference>
<dbReference type="OrthoDB" id="9785372at2"/>
<evidence type="ECO:0000313" key="5">
    <source>
        <dbReference type="Proteomes" id="UP000548326"/>
    </source>
</evidence>
<dbReference type="EMBL" id="JACHCB010000020">
    <property type="protein sequence ID" value="MBB6112641.1"/>
    <property type="molecule type" value="Genomic_DNA"/>
</dbReference>
<keyword evidence="4" id="KW-1185">Reference proteome</keyword>
<dbReference type="GO" id="GO:0016646">
    <property type="term" value="F:oxidoreductase activity, acting on the CH-NH group of donors, NAD or NADP as acceptor"/>
    <property type="evidence" value="ECO:0007669"/>
    <property type="project" value="TreeGrafter"/>
</dbReference>
<name>A0A1N7FWP6_9SPHI</name>
<dbReference type="InterPro" id="IPR036291">
    <property type="entry name" value="NAD(P)-bd_dom_sf"/>
</dbReference>
<dbReference type="EMBL" id="JACHCA010000002">
    <property type="protein sequence ID" value="MBB6126629.1"/>
    <property type="molecule type" value="Genomic_DNA"/>
</dbReference>
<dbReference type="PANTHER" id="PTHR43355">
    <property type="entry name" value="FLAVIN REDUCTASE (NADPH)"/>
    <property type="match status" value="1"/>
</dbReference>
<dbReference type="InterPro" id="IPR016040">
    <property type="entry name" value="NAD(P)-bd_dom"/>
</dbReference>
<accession>A0A1N7FWP6</accession>
<evidence type="ECO:0000313" key="3">
    <source>
        <dbReference type="EMBL" id="MBB6126629.1"/>
    </source>
</evidence>
<evidence type="ECO:0000313" key="4">
    <source>
        <dbReference type="Proteomes" id="UP000541583"/>
    </source>
</evidence>
<proteinExistence type="predicted"/>
<dbReference type="SUPFAM" id="SSF51735">
    <property type="entry name" value="NAD(P)-binding Rossmann-fold domains"/>
    <property type="match status" value="1"/>
</dbReference>
<dbReference type="CDD" id="cd05244">
    <property type="entry name" value="BVR-B_like_SDR_a"/>
    <property type="match status" value="1"/>
</dbReference>
<dbReference type="AlphaFoldDB" id="A0A1N7FWP6"/>
<dbReference type="InterPro" id="IPR051606">
    <property type="entry name" value="Polyketide_Oxido-like"/>
</dbReference>
<evidence type="ECO:0000313" key="2">
    <source>
        <dbReference type="EMBL" id="MBB6112641.1"/>
    </source>
</evidence>
<sequence>MKIALIGATGNVGQTILNEALLRGYEVTAIARDPKKLDITNDKLTLKAVDIFNIDSLAEALKGHDAVVSAYNSGWANPNIYDDFIAGSEAIQQAVKQSGVKRLLVIGGAGSLEIAPGVQLVDSPNFPAAYKPGASAARDYLNILRKEENLDWTFLSPAINMHPDAHGEPTRKFRLGTDQPVFNEKGENNILIEDLAVAVIDELENNQFIKRRFTLGY</sequence>
<reference evidence="4 5" key="1">
    <citation type="submission" date="2020-08" db="EMBL/GenBank/DDBJ databases">
        <title>Genomic Encyclopedia of Type Strains, Phase IV (KMG-V): Genome sequencing to study the core and pangenomes of soil and plant-associated prokaryotes.</title>
        <authorList>
            <person name="Whitman W."/>
        </authorList>
    </citation>
    <scope>NUCLEOTIDE SEQUENCE [LARGE SCALE GENOMIC DNA]</scope>
    <source>
        <strain evidence="2 4">ANJLi2</strain>
        <strain evidence="3 5">MP601</strain>
    </source>
</reference>
<dbReference type="Proteomes" id="UP000548326">
    <property type="component" value="Unassembled WGS sequence"/>
</dbReference>
<dbReference type="STRING" id="354630.SAMN05421821_12046"/>
<dbReference type="PANTHER" id="PTHR43355:SF2">
    <property type="entry name" value="FLAVIN REDUCTASE (NADPH)"/>
    <property type="match status" value="1"/>
</dbReference>
<evidence type="ECO:0000259" key="1">
    <source>
        <dbReference type="Pfam" id="PF13460"/>
    </source>
</evidence>